<organism evidence="1">
    <name type="scientific">Chromera velia CCMP2878</name>
    <dbReference type="NCBI Taxonomy" id="1169474"/>
    <lineage>
        <taxon>Eukaryota</taxon>
        <taxon>Sar</taxon>
        <taxon>Alveolata</taxon>
        <taxon>Colpodellida</taxon>
        <taxon>Chromeraceae</taxon>
        <taxon>Chromera</taxon>
    </lineage>
</organism>
<dbReference type="Gene3D" id="3.80.10.10">
    <property type="entry name" value="Ribonuclease Inhibitor"/>
    <property type="match status" value="1"/>
</dbReference>
<dbReference type="PhylomeDB" id="A0A0G4F9T6"/>
<sequence>MESLIGSVIESRDGLPLLKELDLSETRAGEGLVFLGMVLGFGKLKRLSTISMIQCGITAEAVRDFAVGVKAGALVGVSSLILSKNFLGVAAWGELMEAIVDSEKGAPLLEELSILDPY</sequence>
<dbReference type="SUPFAM" id="SSF52047">
    <property type="entry name" value="RNI-like"/>
    <property type="match status" value="1"/>
</dbReference>
<accession>A0A0G4F9T6</accession>
<dbReference type="AlphaFoldDB" id="A0A0G4F9T6"/>
<protein>
    <submittedName>
        <fullName evidence="1">Uncharacterized protein</fullName>
    </submittedName>
</protein>
<dbReference type="InterPro" id="IPR032675">
    <property type="entry name" value="LRR_dom_sf"/>
</dbReference>
<dbReference type="VEuPathDB" id="CryptoDB:Cvel_15921"/>
<gene>
    <name evidence="1" type="ORF">Cvel_15921</name>
</gene>
<proteinExistence type="predicted"/>
<evidence type="ECO:0000313" key="1">
    <source>
        <dbReference type="EMBL" id="CEM09649.1"/>
    </source>
</evidence>
<dbReference type="EMBL" id="CDMZ01000226">
    <property type="protein sequence ID" value="CEM09649.1"/>
    <property type="molecule type" value="Genomic_DNA"/>
</dbReference>
<name>A0A0G4F9T6_9ALVE</name>
<reference evidence="1" key="1">
    <citation type="submission" date="2014-11" db="EMBL/GenBank/DDBJ databases">
        <authorList>
            <person name="Otto D Thomas"/>
            <person name="Naeem Raeece"/>
        </authorList>
    </citation>
    <scope>NUCLEOTIDE SEQUENCE</scope>
</reference>